<evidence type="ECO:0000313" key="2">
    <source>
        <dbReference type="Proteomes" id="UP000050360"/>
    </source>
</evidence>
<protein>
    <recommendedName>
        <fullName evidence="3">Transposase</fullName>
    </recommendedName>
</protein>
<gene>
    <name evidence="1" type="ORF">MPEBLZ_02341</name>
</gene>
<dbReference type="EMBL" id="LKCM01000179">
    <property type="protein sequence ID" value="KPQ43117.1"/>
    <property type="molecule type" value="Genomic_DNA"/>
</dbReference>
<dbReference type="Proteomes" id="UP000050360">
    <property type="component" value="Unassembled WGS sequence"/>
</dbReference>
<sequence length="255" mass="29405">MNKNETIKATLKATKKKRKNQTCRVYELKIDQSHLNSESKKKLHGLFLEAKWLYNHILSQDNVFDLDFDDKIQEVPVKVKTDFELRPLYYLSSQMKQSLILRTQDNIRGLHKLKLKGNKVGKLQYKSLVQSIPLKQYGNTYKMLDKNHVRVQGIKQKIRVRGLKQIPAKSDIANGTLICKNGEYYLSITTYQAKNEKVIPKGELGIDFGLGKQLILTNGIAINYSYHIETQTTMQTAKQAGRAQQELVQDHNQDQ</sequence>
<dbReference type="AlphaFoldDB" id="A0A0P8DZ43"/>
<evidence type="ECO:0000313" key="1">
    <source>
        <dbReference type="EMBL" id="KPQ43117.1"/>
    </source>
</evidence>
<evidence type="ECO:0008006" key="3">
    <source>
        <dbReference type="Google" id="ProtNLM"/>
    </source>
</evidence>
<organism evidence="1 2">
    <name type="scientific">Candidatus Methanoperedens nitratireducens</name>
    <dbReference type="NCBI Taxonomy" id="1392998"/>
    <lineage>
        <taxon>Archaea</taxon>
        <taxon>Methanobacteriati</taxon>
        <taxon>Methanobacteriota</taxon>
        <taxon>Stenosarchaea group</taxon>
        <taxon>Methanomicrobia</taxon>
        <taxon>Methanosarcinales</taxon>
        <taxon>ANME-2 cluster</taxon>
        <taxon>Candidatus Methanoperedentaceae</taxon>
        <taxon>Candidatus Methanoperedens</taxon>
    </lineage>
</organism>
<comment type="caution">
    <text evidence="1">The sequence shown here is derived from an EMBL/GenBank/DDBJ whole genome shotgun (WGS) entry which is preliminary data.</text>
</comment>
<reference evidence="1 2" key="1">
    <citation type="submission" date="2015-09" db="EMBL/GenBank/DDBJ databases">
        <title>A metagenomics-based metabolic model of nitrate-dependent anaerobic oxidation of methane by Methanoperedens-like archaea.</title>
        <authorList>
            <person name="Arshad A."/>
            <person name="Speth D.R."/>
            <person name="De Graaf R.M."/>
            <person name="Op Den Camp H.J."/>
            <person name="Jetten M.S."/>
            <person name="Welte C.U."/>
        </authorList>
    </citation>
    <scope>NUCLEOTIDE SEQUENCE [LARGE SCALE GENOMIC DNA]</scope>
</reference>
<proteinExistence type="predicted"/>
<accession>A0A0P8DZ43</accession>
<name>A0A0P8DZ43_9EURY</name>